<dbReference type="InterPro" id="IPR027417">
    <property type="entry name" value="P-loop_NTPase"/>
</dbReference>
<keyword evidence="3" id="KW-1185">Reference proteome</keyword>
<name>A0A2U1L5P2_ARTAN</name>
<evidence type="ECO:0000256" key="1">
    <source>
        <dbReference type="SAM" id="SignalP"/>
    </source>
</evidence>
<dbReference type="GO" id="GO:0004386">
    <property type="term" value="F:helicase activity"/>
    <property type="evidence" value="ECO:0007669"/>
    <property type="project" value="UniProtKB-KW"/>
</dbReference>
<keyword evidence="2" id="KW-0547">Nucleotide-binding</keyword>
<accession>A0A2U1L5P2</accession>
<comment type="caution">
    <text evidence="2">The sequence shown here is derived from an EMBL/GenBank/DDBJ whole genome shotgun (WGS) entry which is preliminary data.</text>
</comment>
<keyword evidence="2" id="KW-0067">ATP-binding</keyword>
<evidence type="ECO:0000313" key="2">
    <source>
        <dbReference type="EMBL" id="PWA44326.1"/>
    </source>
</evidence>
<keyword evidence="1" id="KW-0732">Signal</keyword>
<dbReference type="EMBL" id="PKPP01011333">
    <property type="protein sequence ID" value="PWA44326.1"/>
    <property type="molecule type" value="Genomic_DNA"/>
</dbReference>
<dbReference type="Proteomes" id="UP000245207">
    <property type="component" value="Unassembled WGS sequence"/>
</dbReference>
<dbReference type="Gene3D" id="3.40.50.300">
    <property type="entry name" value="P-loop containing nucleotide triphosphate hydrolases"/>
    <property type="match status" value="1"/>
</dbReference>
<gene>
    <name evidence="2" type="ORF">CTI12_AA527460</name>
</gene>
<keyword evidence="2" id="KW-0378">Hydrolase</keyword>
<dbReference type="AlphaFoldDB" id="A0A2U1L5P2"/>
<dbReference type="STRING" id="35608.A0A2U1L5P2"/>
<evidence type="ECO:0000313" key="3">
    <source>
        <dbReference type="Proteomes" id="UP000245207"/>
    </source>
</evidence>
<keyword evidence="2" id="KW-0347">Helicase</keyword>
<dbReference type="OrthoDB" id="5857104at2759"/>
<reference evidence="2 3" key="1">
    <citation type="journal article" date="2018" name="Mol. Plant">
        <title>The genome of Artemisia annua provides insight into the evolution of Asteraceae family and artemisinin biosynthesis.</title>
        <authorList>
            <person name="Shen Q."/>
            <person name="Zhang L."/>
            <person name="Liao Z."/>
            <person name="Wang S."/>
            <person name="Yan T."/>
            <person name="Shi P."/>
            <person name="Liu M."/>
            <person name="Fu X."/>
            <person name="Pan Q."/>
            <person name="Wang Y."/>
            <person name="Lv Z."/>
            <person name="Lu X."/>
            <person name="Zhang F."/>
            <person name="Jiang W."/>
            <person name="Ma Y."/>
            <person name="Chen M."/>
            <person name="Hao X."/>
            <person name="Li L."/>
            <person name="Tang Y."/>
            <person name="Lv G."/>
            <person name="Zhou Y."/>
            <person name="Sun X."/>
            <person name="Brodelius P.E."/>
            <person name="Rose J.K.C."/>
            <person name="Tang K."/>
        </authorList>
    </citation>
    <scope>NUCLEOTIDE SEQUENCE [LARGE SCALE GENOMIC DNA]</scope>
    <source>
        <strain evidence="3">cv. Huhao1</strain>
        <tissue evidence="2">Leaf</tissue>
    </source>
</reference>
<feature type="signal peptide" evidence="1">
    <location>
        <begin position="1"/>
        <end position="19"/>
    </location>
</feature>
<feature type="chain" id="PRO_5015558105" evidence="1">
    <location>
        <begin position="20"/>
        <end position="103"/>
    </location>
</feature>
<proteinExistence type="predicted"/>
<protein>
    <submittedName>
        <fullName evidence="2">Helicase, C-terminal</fullName>
    </submittedName>
</protein>
<organism evidence="2 3">
    <name type="scientific">Artemisia annua</name>
    <name type="common">Sweet wormwood</name>
    <dbReference type="NCBI Taxonomy" id="35608"/>
    <lineage>
        <taxon>Eukaryota</taxon>
        <taxon>Viridiplantae</taxon>
        <taxon>Streptophyta</taxon>
        <taxon>Embryophyta</taxon>
        <taxon>Tracheophyta</taxon>
        <taxon>Spermatophyta</taxon>
        <taxon>Magnoliopsida</taxon>
        <taxon>eudicotyledons</taxon>
        <taxon>Gunneridae</taxon>
        <taxon>Pentapetalae</taxon>
        <taxon>asterids</taxon>
        <taxon>campanulids</taxon>
        <taxon>Asterales</taxon>
        <taxon>Asteraceae</taxon>
        <taxon>Asteroideae</taxon>
        <taxon>Anthemideae</taxon>
        <taxon>Artemisiinae</taxon>
        <taxon>Artemisia</taxon>
    </lineage>
</organism>
<sequence>MISAKCWALAGLLPTLIHGGHRVLISSQWTSMLDILEWALDNVYEPSKVCHRTHVNDYCVHFCCDACALCQEHIELKYHGLDTSKGWIGPPNAPPHMPPSMQR</sequence>